<dbReference type="Gene3D" id="3.30.750.24">
    <property type="entry name" value="STAS domain"/>
    <property type="match status" value="1"/>
</dbReference>
<dbReference type="Proteomes" id="UP000527324">
    <property type="component" value="Unassembled WGS sequence"/>
</dbReference>
<feature type="domain" description="STAS" evidence="1">
    <location>
        <begin position="1"/>
        <end position="101"/>
    </location>
</feature>
<organism evidence="2 3">
    <name type="scientific">Brevundimonas aurantiaca</name>
    <dbReference type="NCBI Taxonomy" id="74316"/>
    <lineage>
        <taxon>Bacteria</taxon>
        <taxon>Pseudomonadati</taxon>
        <taxon>Pseudomonadota</taxon>
        <taxon>Alphaproteobacteria</taxon>
        <taxon>Caulobacterales</taxon>
        <taxon>Caulobacteraceae</taxon>
        <taxon>Brevundimonas</taxon>
    </lineage>
</organism>
<gene>
    <name evidence="2" type="ORF">GGQ93_003140</name>
</gene>
<dbReference type="PROSITE" id="PS50801">
    <property type="entry name" value="STAS"/>
    <property type="match status" value="1"/>
</dbReference>
<keyword evidence="3" id="KW-1185">Reference proteome</keyword>
<name>A0A7W9C982_9CAUL</name>
<proteinExistence type="predicted"/>
<accession>A0A7W9C982</accession>
<dbReference type="InterPro" id="IPR002645">
    <property type="entry name" value="STAS_dom"/>
</dbReference>
<dbReference type="RefSeq" id="WP_082382600.1">
    <property type="nucleotide sequence ID" value="NZ_CAJFZS010000001.1"/>
</dbReference>
<dbReference type="InterPro" id="IPR058548">
    <property type="entry name" value="MlaB-like_STAS"/>
</dbReference>
<dbReference type="Pfam" id="PF13466">
    <property type="entry name" value="STAS_2"/>
    <property type="match status" value="1"/>
</dbReference>
<evidence type="ECO:0000313" key="3">
    <source>
        <dbReference type="Proteomes" id="UP000527324"/>
    </source>
</evidence>
<evidence type="ECO:0000313" key="2">
    <source>
        <dbReference type="EMBL" id="MBB5741399.1"/>
    </source>
</evidence>
<dbReference type="SUPFAM" id="SSF52091">
    <property type="entry name" value="SpoIIaa-like"/>
    <property type="match status" value="1"/>
</dbReference>
<dbReference type="GeneID" id="88840711"/>
<comment type="caution">
    <text evidence="2">The sequence shown here is derived from an EMBL/GenBank/DDBJ whole genome shotgun (WGS) entry which is preliminary data.</text>
</comment>
<protein>
    <submittedName>
        <fullName evidence="2">Anti-anti-sigma regulatory factor</fullName>
    </submittedName>
</protein>
<dbReference type="AlphaFoldDB" id="A0A7W9C982"/>
<sequence length="101" mass="11048">MRRVLVDAALVVRNVAGLRQSILDAFEEDDAVTLDLVEDQAVDLCGVQLIEAARRQAQAVGKTLSLAHPGEAFRPVLEAAGFLTEASEDDLRFWFHEGSVQ</sequence>
<dbReference type="EMBL" id="JACHOQ010000014">
    <property type="protein sequence ID" value="MBB5741399.1"/>
    <property type="molecule type" value="Genomic_DNA"/>
</dbReference>
<reference evidence="2 3" key="1">
    <citation type="submission" date="2020-08" db="EMBL/GenBank/DDBJ databases">
        <title>Genomic Encyclopedia of Type Strains, Phase IV (KMG-IV): sequencing the most valuable type-strain genomes for metagenomic binning, comparative biology and taxonomic classification.</title>
        <authorList>
            <person name="Goeker M."/>
        </authorList>
    </citation>
    <scope>NUCLEOTIDE SEQUENCE [LARGE SCALE GENOMIC DNA]</scope>
    <source>
        <strain evidence="2 3">DSM 4731</strain>
    </source>
</reference>
<dbReference type="InterPro" id="IPR036513">
    <property type="entry name" value="STAS_dom_sf"/>
</dbReference>
<evidence type="ECO:0000259" key="1">
    <source>
        <dbReference type="PROSITE" id="PS50801"/>
    </source>
</evidence>